<name>A0A8K0WAC3_9HYPO</name>
<reference evidence="1" key="1">
    <citation type="journal article" date="2021" name="Nat. Commun.">
        <title>Genetic determinants of endophytism in the Arabidopsis root mycobiome.</title>
        <authorList>
            <person name="Mesny F."/>
            <person name="Miyauchi S."/>
            <person name="Thiergart T."/>
            <person name="Pickel B."/>
            <person name="Atanasova L."/>
            <person name="Karlsson M."/>
            <person name="Huettel B."/>
            <person name="Barry K.W."/>
            <person name="Haridas S."/>
            <person name="Chen C."/>
            <person name="Bauer D."/>
            <person name="Andreopoulos W."/>
            <person name="Pangilinan J."/>
            <person name="LaButti K."/>
            <person name="Riley R."/>
            <person name="Lipzen A."/>
            <person name="Clum A."/>
            <person name="Drula E."/>
            <person name="Henrissat B."/>
            <person name="Kohler A."/>
            <person name="Grigoriev I.V."/>
            <person name="Martin F.M."/>
            <person name="Hacquard S."/>
        </authorList>
    </citation>
    <scope>NUCLEOTIDE SEQUENCE</scope>
    <source>
        <strain evidence="1">MPI-SDFR-AT-0068</strain>
    </source>
</reference>
<accession>A0A8K0WAC3</accession>
<sequence length="103" mass="11833">MNSLLWRQVHDLSSGVQAVGSICHAIDDLATTLDKLEDPHNWIVGRDARGVQVMQMPRSEDHTRYLEQVVDAMWERAKTTDQWFAVWNDMESHDPVKDEDEAG</sequence>
<evidence type="ECO:0000313" key="2">
    <source>
        <dbReference type="Proteomes" id="UP000813427"/>
    </source>
</evidence>
<evidence type="ECO:0000313" key="1">
    <source>
        <dbReference type="EMBL" id="KAH7239392.1"/>
    </source>
</evidence>
<gene>
    <name evidence="1" type="ORF">BKA59DRAFT_515666</name>
</gene>
<dbReference type="Proteomes" id="UP000813427">
    <property type="component" value="Unassembled WGS sequence"/>
</dbReference>
<protein>
    <submittedName>
        <fullName evidence="1">Uncharacterized protein</fullName>
    </submittedName>
</protein>
<dbReference type="AlphaFoldDB" id="A0A8K0WAC3"/>
<keyword evidence="2" id="KW-1185">Reference proteome</keyword>
<comment type="caution">
    <text evidence="1">The sequence shown here is derived from an EMBL/GenBank/DDBJ whole genome shotgun (WGS) entry which is preliminary data.</text>
</comment>
<dbReference type="EMBL" id="JAGPXF010000006">
    <property type="protein sequence ID" value="KAH7239392.1"/>
    <property type="molecule type" value="Genomic_DNA"/>
</dbReference>
<proteinExistence type="predicted"/>
<organism evidence="1 2">
    <name type="scientific">Fusarium tricinctum</name>
    <dbReference type="NCBI Taxonomy" id="61284"/>
    <lineage>
        <taxon>Eukaryota</taxon>
        <taxon>Fungi</taxon>
        <taxon>Dikarya</taxon>
        <taxon>Ascomycota</taxon>
        <taxon>Pezizomycotina</taxon>
        <taxon>Sordariomycetes</taxon>
        <taxon>Hypocreomycetidae</taxon>
        <taxon>Hypocreales</taxon>
        <taxon>Nectriaceae</taxon>
        <taxon>Fusarium</taxon>
        <taxon>Fusarium tricinctum species complex</taxon>
    </lineage>
</organism>